<protein>
    <submittedName>
        <fullName evidence="2">Uncharacterized protein</fullName>
    </submittedName>
</protein>
<evidence type="ECO:0000313" key="2">
    <source>
        <dbReference type="WBParaSite" id="ES5_v2.g15726.t1"/>
    </source>
</evidence>
<name>A0AC34FF26_9BILA</name>
<sequence length="108" mass="12260">MFPFRNGKAVPFQVAQAQQFLPLLKKSDARWEDLGWAWGKRSNDEYFLPQTSETGGESSEGAAKILEAEAAAALKNSHQLISERQTRSMKQVKKNPDWHDLGWAWGKK</sequence>
<dbReference type="Proteomes" id="UP000887579">
    <property type="component" value="Unplaced"/>
</dbReference>
<reference evidence="2" key="1">
    <citation type="submission" date="2022-11" db="UniProtKB">
        <authorList>
            <consortium name="WormBaseParasite"/>
        </authorList>
    </citation>
    <scope>IDENTIFICATION</scope>
</reference>
<evidence type="ECO:0000313" key="1">
    <source>
        <dbReference type="Proteomes" id="UP000887579"/>
    </source>
</evidence>
<proteinExistence type="predicted"/>
<dbReference type="WBParaSite" id="ES5_v2.g15726.t1">
    <property type="protein sequence ID" value="ES5_v2.g15726.t1"/>
    <property type="gene ID" value="ES5_v2.g15726"/>
</dbReference>
<organism evidence="1 2">
    <name type="scientific">Panagrolaimus sp. ES5</name>
    <dbReference type="NCBI Taxonomy" id="591445"/>
    <lineage>
        <taxon>Eukaryota</taxon>
        <taxon>Metazoa</taxon>
        <taxon>Ecdysozoa</taxon>
        <taxon>Nematoda</taxon>
        <taxon>Chromadorea</taxon>
        <taxon>Rhabditida</taxon>
        <taxon>Tylenchina</taxon>
        <taxon>Panagrolaimomorpha</taxon>
        <taxon>Panagrolaimoidea</taxon>
        <taxon>Panagrolaimidae</taxon>
        <taxon>Panagrolaimus</taxon>
    </lineage>
</organism>
<accession>A0AC34FF26</accession>